<dbReference type="PANTHER" id="PTHR33273:SF2">
    <property type="entry name" value="ENDONUCLEASE_EXONUCLEASE_PHOSPHATASE DOMAIN-CONTAINING PROTEIN"/>
    <property type="match status" value="1"/>
</dbReference>
<evidence type="ECO:0000313" key="3">
    <source>
        <dbReference type="Proteomes" id="UP000886998"/>
    </source>
</evidence>
<proteinExistence type="predicted"/>
<name>A0A8X6YJR7_9ARAC</name>
<keyword evidence="3" id="KW-1185">Reference proteome</keyword>
<accession>A0A8X6YJR7</accession>
<sequence>MPPQCYRCQEFYHNSRFCDRAPRCLKCSGSHLTSDCTKSNKAPAKCANCSGPHPANYSGCPQNPKNNTNNKKKQPMKTSGRRNQERALRTPHRLNNCTQRQLKRTQNKIFLMLNKS</sequence>
<dbReference type="EMBL" id="BMAV01020598">
    <property type="protein sequence ID" value="GFY74216.1"/>
    <property type="molecule type" value="Genomic_DNA"/>
</dbReference>
<dbReference type="AlphaFoldDB" id="A0A8X6YJR7"/>
<reference evidence="2" key="1">
    <citation type="submission" date="2020-08" db="EMBL/GenBank/DDBJ databases">
        <title>Multicomponent nature underlies the extraordinary mechanical properties of spider dragline silk.</title>
        <authorList>
            <person name="Kono N."/>
            <person name="Nakamura H."/>
            <person name="Mori M."/>
            <person name="Yoshida Y."/>
            <person name="Ohtoshi R."/>
            <person name="Malay A.D."/>
            <person name="Moran D.A.P."/>
            <person name="Tomita M."/>
            <person name="Numata K."/>
            <person name="Arakawa K."/>
        </authorList>
    </citation>
    <scope>NUCLEOTIDE SEQUENCE</scope>
</reference>
<dbReference type="Proteomes" id="UP000886998">
    <property type="component" value="Unassembled WGS sequence"/>
</dbReference>
<dbReference type="OrthoDB" id="8123891at2759"/>
<gene>
    <name evidence="2" type="primary">NCL1_52474</name>
    <name evidence="2" type="ORF">TNIN_200131</name>
</gene>
<feature type="region of interest" description="Disordered" evidence="1">
    <location>
        <begin position="55"/>
        <end position="94"/>
    </location>
</feature>
<evidence type="ECO:0000313" key="2">
    <source>
        <dbReference type="EMBL" id="GFY74216.1"/>
    </source>
</evidence>
<comment type="caution">
    <text evidence="2">The sequence shown here is derived from an EMBL/GenBank/DDBJ whole genome shotgun (WGS) entry which is preliminary data.</text>
</comment>
<organism evidence="2 3">
    <name type="scientific">Trichonephila inaurata madagascariensis</name>
    <dbReference type="NCBI Taxonomy" id="2747483"/>
    <lineage>
        <taxon>Eukaryota</taxon>
        <taxon>Metazoa</taxon>
        <taxon>Ecdysozoa</taxon>
        <taxon>Arthropoda</taxon>
        <taxon>Chelicerata</taxon>
        <taxon>Arachnida</taxon>
        <taxon>Araneae</taxon>
        <taxon>Araneomorphae</taxon>
        <taxon>Entelegynae</taxon>
        <taxon>Araneoidea</taxon>
        <taxon>Nephilidae</taxon>
        <taxon>Trichonephila</taxon>
        <taxon>Trichonephila inaurata</taxon>
    </lineage>
</organism>
<protein>
    <submittedName>
        <fullName evidence="2">Nucleic-acid-binding protein from transposon X-element</fullName>
    </submittedName>
</protein>
<evidence type="ECO:0000256" key="1">
    <source>
        <dbReference type="SAM" id="MobiDB-lite"/>
    </source>
</evidence>
<dbReference type="PANTHER" id="PTHR33273">
    <property type="entry name" value="DOMAIN-CONTAINING PROTEIN, PUTATIVE-RELATED"/>
    <property type="match status" value="1"/>
</dbReference>